<evidence type="ECO:0000256" key="1">
    <source>
        <dbReference type="ARBA" id="ARBA00002197"/>
    </source>
</evidence>
<evidence type="ECO:0000256" key="7">
    <source>
        <dbReference type="ARBA" id="ARBA00022676"/>
    </source>
</evidence>
<comment type="catalytic activity">
    <reaction evidence="10 11">
        <text>5,6-dimethylbenzimidazole + nicotinate beta-D-ribonucleotide = alpha-ribazole 5'-phosphate + nicotinate + H(+)</text>
        <dbReference type="Rhea" id="RHEA:11196"/>
        <dbReference type="ChEBI" id="CHEBI:15378"/>
        <dbReference type="ChEBI" id="CHEBI:15890"/>
        <dbReference type="ChEBI" id="CHEBI:32544"/>
        <dbReference type="ChEBI" id="CHEBI:57502"/>
        <dbReference type="ChEBI" id="CHEBI:57918"/>
        <dbReference type="EC" id="2.4.2.21"/>
    </reaction>
</comment>
<dbReference type="EMBL" id="CP009687">
    <property type="protein sequence ID" value="AKL95367.1"/>
    <property type="molecule type" value="Genomic_DNA"/>
</dbReference>
<dbReference type="PATRIC" id="fig|84022.5.peg.57"/>
<dbReference type="AlphaFoldDB" id="A0A0D8IEV1"/>
<dbReference type="RefSeq" id="WP_044822906.1">
    <property type="nucleotide sequence ID" value="NZ_CP009687.1"/>
</dbReference>
<evidence type="ECO:0000256" key="11">
    <source>
        <dbReference type="HAMAP-Rule" id="MF_00230"/>
    </source>
</evidence>
<evidence type="ECO:0000256" key="6">
    <source>
        <dbReference type="ARBA" id="ARBA00022573"/>
    </source>
</evidence>
<dbReference type="FunFam" id="3.40.50.10210:FF:000001">
    <property type="entry name" value="Nicotinate-nucleotide--dimethylbenzimidazole phosphoribosyltransferase"/>
    <property type="match status" value="1"/>
</dbReference>
<dbReference type="Gene3D" id="1.10.1610.10">
    <property type="match status" value="1"/>
</dbReference>
<organism evidence="12 13">
    <name type="scientific">Clostridium aceticum</name>
    <dbReference type="NCBI Taxonomy" id="84022"/>
    <lineage>
        <taxon>Bacteria</taxon>
        <taxon>Bacillati</taxon>
        <taxon>Bacillota</taxon>
        <taxon>Clostridia</taxon>
        <taxon>Eubacteriales</taxon>
        <taxon>Clostridiaceae</taxon>
        <taxon>Clostridium</taxon>
    </lineage>
</organism>
<dbReference type="GO" id="GO:0009236">
    <property type="term" value="P:cobalamin biosynthetic process"/>
    <property type="evidence" value="ECO:0007669"/>
    <property type="project" value="UniProtKB-UniRule"/>
</dbReference>
<comment type="similarity">
    <text evidence="3 11">Belongs to the CobT family.</text>
</comment>
<evidence type="ECO:0000256" key="4">
    <source>
        <dbReference type="ARBA" id="ARBA00011991"/>
    </source>
</evidence>
<dbReference type="Proteomes" id="UP000035704">
    <property type="component" value="Chromosome"/>
</dbReference>
<dbReference type="KEGG" id="cace:CACET_c19190"/>
<dbReference type="PANTHER" id="PTHR43463">
    <property type="entry name" value="NICOTINATE-NUCLEOTIDE--DIMETHYLBENZIMIDAZOLE PHOSPHORIBOSYLTRANSFERASE"/>
    <property type="match status" value="1"/>
</dbReference>
<protein>
    <recommendedName>
        <fullName evidence="5 11">Nicotinate-nucleotide--dimethylbenzimidazole phosphoribosyltransferase</fullName>
        <shortName evidence="11">NN:DBI PRT</shortName>
        <ecNumber evidence="4 11">2.4.2.21</ecNumber>
    </recommendedName>
    <alternativeName>
        <fullName evidence="9 11">N(1)-alpha-phosphoribosyltransferase</fullName>
    </alternativeName>
</protein>
<dbReference type="SUPFAM" id="SSF52733">
    <property type="entry name" value="Nicotinate mononucleotide:5,6-dimethylbenzimidazole phosphoribosyltransferase (CobT)"/>
    <property type="match status" value="1"/>
</dbReference>
<dbReference type="NCBIfam" id="TIGR03160">
    <property type="entry name" value="cobT_DBIPRT"/>
    <property type="match status" value="1"/>
</dbReference>
<evidence type="ECO:0000256" key="3">
    <source>
        <dbReference type="ARBA" id="ARBA00007110"/>
    </source>
</evidence>
<sequence length="356" mass="37135">MSAKLAEIIQEIQPSNKAWGLKAKEYLNNLATPPGSLGELLTLAEQLSAIKETLKPSVKNKMVIVMAGDHGVVEEGVSAFPQEVTPQMVANFVKGGASINVLSEVVGAKVVVVDMGVAVDLTDFVEKGNVLPYKIDYGTKNMTKGPAMTKEQAEKALLAGIEVAGKMIQEKGVELIATGDMGIGNTTPSSAIVSVMTGKSVVEVTGRGTGVDDKGLENKVLAIEKAIEINHPDAKDALDVLSKVGGYEIAGIAGVILGAAYHKVPVVVDGFISTAGALIAKGLNPNVVDYMIASHKSVEVGHQHMWQALGLNPILDLKFRLGEGTGAAMAMNVVEAAAQVINKVLTFEDAGVSKDA</sequence>
<dbReference type="PANTHER" id="PTHR43463:SF1">
    <property type="entry name" value="NICOTINATE-NUCLEOTIDE--DIMETHYLBENZIMIDAZOLE PHOSPHORIBOSYLTRANSFERASE"/>
    <property type="match status" value="1"/>
</dbReference>
<keyword evidence="8 11" id="KW-0808">Transferase</keyword>
<feature type="active site" description="Proton acceptor" evidence="11">
    <location>
        <position position="323"/>
    </location>
</feature>
<keyword evidence="6 11" id="KW-0169">Cobalamin biosynthesis</keyword>
<dbReference type="Gene3D" id="3.40.50.10210">
    <property type="match status" value="1"/>
</dbReference>
<accession>A0A0D8IEV1</accession>
<keyword evidence="13" id="KW-1185">Reference proteome</keyword>
<evidence type="ECO:0000256" key="2">
    <source>
        <dbReference type="ARBA" id="ARBA00005049"/>
    </source>
</evidence>
<gene>
    <name evidence="11 12" type="primary">cobT</name>
    <name evidence="12" type="ORF">CACET_c19190</name>
</gene>
<comment type="pathway">
    <text evidence="2 11">Nucleoside biosynthesis; alpha-ribazole biosynthesis; alpha-ribazole from 5,6-dimethylbenzimidazole: step 1/2.</text>
</comment>
<dbReference type="InterPro" id="IPR017846">
    <property type="entry name" value="Nict_dMeBzImd_PRibTrfase_bact"/>
</dbReference>
<name>A0A0D8IEV1_9CLOT</name>
<dbReference type="EC" id="2.4.2.21" evidence="4 11"/>
<dbReference type="InterPro" id="IPR003200">
    <property type="entry name" value="Nict_dMeBzImd_PRibTrfase"/>
</dbReference>
<evidence type="ECO:0000313" key="12">
    <source>
        <dbReference type="EMBL" id="AKL95367.1"/>
    </source>
</evidence>
<dbReference type="HAMAP" id="MF_00230">
    <property type="entry name" value="CobT"/>
    <property type="match status" value="1"/>
</dbReference>
<dbReference type="GO" id="GO:0008939">
    <property type="term" value="F:nicotinate-nucleotide-dimethylbenzimidazole phosphoribosyltransferase activity"/>
    <property type="evidence" value="ECO:0007669"/>
    <property type="project" value="UniProtKB-UniRule"/>
</dbReference>
<evidence type="ECO:0000256" key="8">
    <source>
        <dbReference type="ARBA" id="ARBA00022679"/>
    </source>
</evidence>
<proteinExistence type="inferred from homology"/>
<evidence type="ECO:0000256" key="10">
    <source>
        <dbReference type="ARBA" id="ARBA00047340"/>
    </source>
</evidence>
<evidence type="ECO:0000256" key="9">
    <source>
        <dbReference type="ARBA" id="ARBA00030686"/>
    </source>
</evidence>
<evidence type="ECO:0000313" key="13">
    <source>
        <dbReference type="Proteomes" id="UP000035704"/>
    </source>
</evidence>
<dbReference type="OrthoDB" id="9781491at2"/>
<dbReference type="InterPro" id="IPR023195">
    <property type="entry name" value="Nict_dMeBzImd_PRibTrfase_N"/>
</dbReference>
<comment type="function">
    <text evidence="1 11">Catalyzes the synthesis of alpha-ribazole-5'-phosphate from nicotinate mononucleotide (NAMN) and 5,6-dimethylbenzimidazole (DMB).</text>
</comment>
<reference evidence="12 13" key="1">
    <citation type="submission" date="2014-10" db="EMBL/GenBank/DDBJ databases">
        <title>Genome sequence of Clostridium aceticum DSM 1496.</title>
        <authorList>
            <person name="Poehlein A."/>
            <person name="Schiel-Bengelsdorf B."/>
            <person name="Gottschalk G."/>
            <person name="Duerre P."/>
            <person name="Daniel R."/>
        </authorList>
    </citation>
    <scope>NUCLEOTIDE SEQUENCE [LARGE SCALE GENOMIC DNA]</scope>
    <source>
        <strain evidence="12 13">DSM 1496</strain>
    </source>
</reference>
<dbReference type="STRING" id="84022.CACET_c19190"/>
<dbReference type="Pfam" id="PF02277">
    <property type="entry name" value="DBI_PRT"/>
    <property type="match status" value="1"/>
</dbReference>
<keyword evidence="7 11" id="KW-0328">Glycosyltransferase</keyword>
<dbReference type="InterPro" id="IPR036087">
    <property type="entry name" value="Nict_dMeBzImd_PRibTrfase_sf"/>
</dbReference>
<evidence type="ECO:0000256" key="5">
    <source>
        <dbReference type="ARBA" id="ARBA00015486"/>
    </source>
</evidence>
<dbReference type="UniPathway" id="UPA00061">
    <property type="reaction ID" value="UER00516"/>
</dbReference>
<dbReference type="NCBIfam" id="NF000996">
    <property type="entry name" value="PRK00105.1"/>
    <property type="match status" value="1"/>
</dbReference>
<dbReference type="CDD" id="cd02439">
    <property type="entry name" value="DMB-PRT_CobT"/>
    <property type="match status" value="1"/>
</dbReference>